<comment type="caution">
    <text evidence="9">The sequence shown here is derived from an EMBL/GenBank/DDBJ whole genome shotgun (WGS) entry which is preliminary data.</text>
</comment>
<dbReference type="CDD" id="cd06261">
    <property type="entry name" value="TM_PBP2"/>
    <property type="match status" value="1"/>
</dbReference>
<evidence type="ECO:0000256" key="4">
    <source>
        <dbReference type="ARBA" id="ARBA00022692"/>
    </source>
</evidence>
<dbReference type="PANTHER" id="PTHR30193:SF41">
    <property type="entry name" value="DIACETYLCHITOBIOSE UPTAKE SYSTEM PERMEASE PROTEIN NGCF"/>
    <property type="match status" value="1"/>
</dbReference>
<dbReference type="RefSeq" id="WP_111272891.1">
    <property type="nucleotide sequence ID" value="NZ_QKWW01000085.1"/>
</dbReference>
<sequence>MHQVFGNKRAIAVFVAPALILYILIGFIPILQSAYYSLLDWDGISPAKFIGLASYKDLFFTDTYGMEFNHSILNTLYLAVLSVIFQLPVSLLLALVLARGVRGEKLYRTLYFIPVLVSSSVIGVMFLKIYQPDYGLLNTFLKQLGLGSWAHDWLTDSSTALISVIIPIVWQYIGYHMLLMYAAIKGLPEDLYEAAKIDGASGLRTAFSITIPLISPILKVCVIFAVLGSLKFFDLVFIMSNGYPTPETSVPSTLMYTAIFNRNMYGYGSAMAVFMVIECLVFYLVLQKMIRTYDEREGEAA</sequence>
<organism evidence="9 10">
    <name type="scientific">Paenibacillus silvae</name>
    <dbReference type="NCBI Taxonomy" id="1325358"/>
    <lineage>
        <taxon>Bacteria</taxon>
        <taxon>Bacillati</taxon>
        <taxon>Bacillota</taxon>
        <taxon>Bacilli</taxon>
        <taxon>Bacillales</taxon>
        <taxon>Paenibacillaceae</taxon>
        <taxon>Paenibacillus</taxon>
    </lineage>
</organism>
<keyword evidence="6 7" id="KW-0472">Membrane</keyword>
<dbReference type="PROSITE" id="PS50928">
    <property type="entry name" value="ABC_TM1"/>
    <property type="match status" value="1"/>
</dbReference>
<dbReference type="GO" id="GO:0005886">
    <property type="term" value="C:plasma membrane"/>
    <property type="evidence" value="ECO:0007669"/>
    <property type="project" value="UniProtKB-SubCell"/>
</dbReference>
<dbReference type="AlphaFoldDB" id="A0A2W6Q6N1"/>
<dbReference type="EMBL" id="QKWW01000085">
    <property type="protein sequence ID" value="PZT52853.1"/>
    <property type="molecule type" value="Genomic_DNA"/>
</dbReference>
<dbReference type="InterPro" id="IPR000515">
    <property type="entry name" value="MetI-like"/>
</dbReference>
<dbReference type="InterPro" id="IPR035906">
    <property type="entry name" value="MetI-like_sf"/>
</dbReference>
<dbReference type="Pfam" id="PF00528">
    <property type="entry name" value="BPD_transp_1"/>
    <property type="match status" value="1"/>
</dbReference>
<evidence type="ECO:0000313" key="10">
    <source>
        <dbReference type="Proteomes" id="UP000249204"/>
    </source>
</evidence>
<dbReference type="GO" id="GO:0055085">
    <property type="term" value="P:transmembrane transport"/>
    <property type="evidence" value="ECO:0007669"/>
    <property type="project" value="InterPro"/>
</dbReference>
<evidence type="ECO:0000313" key="9">
    <source>
        <dbReference type="EMBL" id="PZT52853.1"/>
    </source>
</evidence>
<gene>
    <name evidence="9" type="ORF">DN757_25005</name>
</gene>
<feature type="domain" description="ABC transmembrane type-1" evidence="8">
    <location>
        <begin position="72"/>
        <end position="286"/>
    </location>
</feature>
<dbReference type="Gene3D" id="1.10.3720.10">
    <property type="entry name" value="MetI-like"/>
    <property type="match status" value="1"/>
</dbReference>
<evidence type="ECO:0000256" key="7">
    <source>
        <dbReference type="RuleBase" id="RU363032"/>
    </source>
</evidence>
<name>A0A2W6Q6N1_9BACL</name>
<feature type="transmembrane region" description="Helical" evidence="7">
    <location>
        <begin position="264"/>
        <end position="286"/>
    </location>
</feature>
<dbReference type="SUPFAM" id="SSF161098">
    <property type="entry name" value="MetI-like"/>
    <property type="match status" value="1"/>
</dbReference>
<evidence type="ECO:0000256" key="6">
    <source>
        <dbReference type="ARBA" id="ARBA00023136"/>
    </source>
</evidence>
<dbReference type="InterPro" id="IPR051393">
    <property type="entry name" value="ABC_transporter_permease"/>
</dbReference>
<accession>A0A2W6Q6N1</accession>
<feature type="transmembrane region" description="Helical" evidence="7">
    <location>
        <begin position="160"/>
        <end position="184"/>
    </location>
</feature>
<feature type="transmembrane region" description="Helical" evidence="7">
    <location>
        <begin position="205"/>
        <end position="227"/>
    </location>
</feature>
<keyword evidence="4 7" id="KW-0812">Transmembrane</keyword>
<comment type="subcellular location">
    <subcellularLocation>
        <location evidence="1 7">Cell membrane</location>
        <topology evidence="1 7">Multi-pass membrane protein</topology>
    </subcellularLocation>
</comment>
<reference evidence="9 10" key="1">
    <citation type="submission" date="2018-06" db="EMBL/GenBank/DDBJ databases">
        <title>Isolation of heavy metals resistant Paenibacillus silvae NC2 from Gold-Copper mine in ZiJin, China.</title>
        <authorList>
            <person name="Xu J."/>
            <person name="Mazhar H.S."/>
            <person name="Rensing C."/>
        </authorList>
    </citation>
    <scope>NUCLEOTIDE SEQUENCE [LARGE SCALE GENOMIC DNA]</scope>
    <source>
        <strain evidence="9 10">NC2</strain>
    </source>
</reference>
<keyword evidence="2 7" id="KW-0813">Transport</keyword>
<proteinExistence type="inferred from homology"/>
<feature type="transmembrane region" description="Helical" evidence="7">
    <location>
        <begin position="110"/>
        <end position="130"/>
    </location>
</feature>
<protein>
    <submittedName>
        <fullName evidence="9">Sugar ABC transporter permease</fullName>
    </submittedName>
</protein>
<feature type="transmembrane region" description="Helical" evidence="7">
    <location>
        <begin position="12"/>
        <end position="31"/>
    </location>
</feature>
<evidence type="ECO:0000259" key="8">
    <source>
        <dbReference type="PROSITE" id="PS50928"/>
    </source>
</evidence>
<evidence type="ECO:0000256" key="1">
    <source>
        <dbReference type="ARBA" id="ARBA00004651"/>
    </source>
</evidence>
<keyword evidence="3" id="KW-1003">Cell membrane</keyword>
<evidence type="ECO:0000256" key="2">
    <source>
        <dbReference type="ARBA" id="ARBA00022448"/>
    </source>
</evidence>
<evidence type="ECO:0000256" key="5">
    <source>
        <dbReference type="ARBA" id="ARBA00022989"/>
    </source>
</evidence>
<dbReference type="PANTHER" id="PTHR30193">
    <property type="entry name" value="ABC TRANSPORTER PERMEASE PROTEIN"/>
    <property type="match status" value="1"/>
</dbReference>
<comment type="similarity">
    <text evidence="7">Belongs to the binding-protein-dependent transport system permease family.</text>
</comment>
<dbReference type="Proteomes" id="UP000249204">
    <property type="component" value="Unassembled WGS sequence"/>
</dbReference>
<keyword evidence="5 7" id="KW-1133">Transmembrane helix</keyword>
<evidence type="ECO:0000256" key="3">
    <source>
        <dbReference type="ARBA" id="ARBA00022475"/>
    </source>
</evidence>
<feature type="transmembrane region" description="Helical" evidence="7">
    <location>
        <begin position="76"/>
        <end position="98"/>
    </location>
</feature>